<dbReference type="Proteomes" id="UP000646523">
    <property type="component" value="Unassembled WGS sequence"/>
</dbReference>
<comment type="caution">
    <text evidence="2">The sequence shown here is derived from an EMBL/GenBank/DDBJ whole genome shotgun (WGS) entry which is preliminary data.</text>
</comment>
<evidence type="ECO:0000313" key="3">
    <source>
        <dbReference type="Proteomes" id="UP000646523"/>
    </source>
</evidence>
<dbReference type="AlphaFoldDB" id="A0A917Z3D9"/>
<evidence type="ECO:0000256" key="1">
    <source>
        <dbReference type="SAM" id="Phobius"/>
    </source>
</evidence>
<name>A0A917Z3D9_9ACTN</name>
<feature type="transmembrane region" description="Helical" evidence="1">
    <location>
        <begin position="56"/>
        <end position="77"/>
    </location>
</feature>
<keyword evidence="1" id="KW-1133">Transmembrane helix</keyword>
<organism evidence="2 3">
    <name type="scientific">Nonomuraea cavernae</name>
    <dbReference type="NCBI Taxonomy" id="2045107"/>
    <lineage>
        <taxon>Bacteria</taxon>
        <taxon>Bacillati</taxon>
        <taxon>Actinomycetota</taxon>
        <taxon>Actinomycetes</taxon>
        <taxon>Streptosporangiales</taxon>
        <taxon>Streptosporangiaceae</taxon>
        <taxon>Nonomuraea</taxon>
    </lineage>
</organism>
<proteinExistence type="predicted"/>
<keyword evidence="3" id="KW-1185">Reference proteome</keyword>
<dbReference type="EMBL" id="BMNH01000014">
    <property type="protein sequence ID" value="GGO73943.1"/>
    <property type="molecule type" value="Genomic_DNA"/>
</dbReference>
<accession>A0A917Z3D9</accession>
<keyword evidence="1" id="KW-0472">Membrane</keyword>
<keyword evidence="1" id="KW-0812">Transmembrane</keyword>
<sequence>MRQYTGNRIGLAVVGALMLVIGGYAWARGQDRLPGLPSRAKVLPERVAELIAERPWALWLLALTLVLLALVTLRWLLISLGWGRLGARSGTGTAMLCVGLKDIEGLTRAGVRVMGNGARLRVSVTCPAAADVGAMVGKLDREIVGRIRREVQDDELDTLVRLHVRR</sequence>
<evidence type="ECO:0008006" key="4">
    <source>
        <dbReference type="Google" id="ProtNLM"/>
    </source>
</evidence>
<evidence type="ECO:0000313" key="2">
    <source>
        <dbReference type="EMBL" id="GGO73943.1"/>
    </source>
</evidence>
<feature type="transmembrane region" description="Helical" evidence="1">
    <location>
        <begin position="9"/>
        <end position="27"/>
    </location>
</feature>
<dbReference type="RefSeq" id="WP_189126171.1">
    <property type="nucleotide sequence ID" value="NZ_BMNH01000014.1"/>
</dbReference>
<protein>
    <recommendedName>
        <fullName evidence="4">Alkaline shock response membrane anchor protein AmaP</fullName>
    </recommendedName>
</protein>
<gene>
    <name evidence="2" type="ORF">GCM10012289_45450</name>
</gene>
<reference evidence="2" key="1">
    <citation type="journal article" date="2014" name="Int. J. Syst. Evol. Microbiol.">
        <title>Complete genome sequence of Corynebacterium casei LMG S-19264T (=DSM 44701T), isolated from a smear-ripened cheese.</title>
        <authorList>
            <consortium name="US DOE Joint Genome Institute (JGI-PGF)"/>
            <person name="Walter F."/>
            <person name="Albersmeier A."/>
            <person name="Kalinowski J."/>
            <person name="Ruckert C."/>
        </authorList>
    </citation>
    <scope>NUCLEOTIDE SEQUENCE</scope>
    <source>
        <strain evidence="2">CGMCC 4.7368</strain>
    </source>
</reference>
<reference evidence="2" key="2">
    <citation type="submission" date="2020-09" db="EMBL/GenBank/DDBJ databases">
        <authorList>
            <person name="Sun Q."/>
            <person name="Zhou Y."/>
        </authorList>
    </citation>
    <scope>NUCLEOTIDE SEQUENCE</scope>
    <source>
        <strain evidence="2">CGMCC 4.7368</strain>
    </source>
</reference>